<name>A0A9P4NX07_9PEZI</name>
<evidence type="ECO:0000313" key="2">
    <source>
        <dbReference type="Proteomes" id="UP000800235"/>
    </source>
</evidence>
<dbReference type="Proteomes" id="UP000800235">
    <property type="component" value="Unassembled WGS sequence"/>
</dbReference>
<sequence length="140" mass="15737">MFSAVSYDYSLPGIKHLPSKMGMPLAEERQRMKDGIHMQGQHQLTLMQEKLGRISSLLQGDGSTPPSAQPENLPQREIWLDARSRSLVLRTILREGWECRNQLMCSTRAVCWQRLPLGLCRCSNSLAGSCCAQHSQKIAV</sequence>
<protein>
    <submittedName>
        <fullName evidence="1">Uncharacterized protein</fullName>
    </submittedName>
</protein>
<dbReference type="EMBL" id="MU007018">
    <property type="protein sequence ID" value="KAF2433929.1"/>
    <property type="molecule type" value="Genomic_DNA"/>
</dbReference>
<comment type="caution">
    <text evidence="1">The sequence shown here is derived from an EMBL/GenBank/DDBJ whole genome shotgun (WGS) entry which is preliminary data.</text>
</comment>
<evidence type="ECO:0000313" key="1">
    <source>
        <dbReference type="EMBL" id="KAF2433929.1"/>
    </source>
</evidence>
<keyword evidence="2" id="KW-1185">Reference proteome</keyword>
<accession>A0A9P4NX07</accession>
<organism evidence="1 2">
    <name type="scientific">Tothia fuscella</name>
    <dbReference type="NCBI Taxonomy" id="1048955"/>
    <lineage>
        <taxon>Eukaryota</taxon>
        <taxon>Fungi</taxon>
        <taxon>Dikarya</taxon>
        <taxon>Ascomycota</taxon>
        <taxon>Pezizomycotina</taxon>
        <taxon>Dothideomycetes</taxon>
        <taxon>Pleosporomycetidae</taxon>
        <taxon>Venturiales</taxon>
        <taxon>Cylindrosympodiaceae</taxon>
        <taxon>Tothia</taxon>
    </lineage>
</organism>
<reference evidence="1" key="1">
    <citation type="journal article" date="2020" name="Stud. Mycol.">
        <title>101 Dothideomycetes genomes: a test case for predicting lifestyles and emergence of pathogens.</title>
        <authorList>
            <person name="Haridas S."/>
            <person name="Albert R."/>
            <person name="Binder M."/>
            <person name="Bloem J."/>
            <person name="Labutti K."/>
            <person name="Salamov A."/>
            <person name="Andreopoulos B."/>
            <person name="Baker S."/>
            <person name="Barry K."/>
            <person name="Bills G."/>
            <person name="Bluhm B."/>
            <person name="Cannon C."/>
            <person name="Castanera R."/>
            <person name="Culley D."/>
            <person name="Daum C."/>
            <person name="Ezra D."/>
            <person name="Gonzalez J."/>
            <person name="Henrissat B."/>
            <person name="Kuo A."/>
            <person name="Liang C."/>
            <person name="Lipzen A."/>
            <person name="Lutzoni F."/>
            <person name="Magnuson J."/>
            <person name="Mondo S."/>
            <person name="Nolan M."/>
            <person name="Ohm R."/>
            <person name="Pangilinan J."/>
            <person name="Park H.-J."/>
            <person name="Ramirez L."/>
            <person name="Alfaro M."/>
            <person name="Sun H."/>
            <person name="Tritt A."/>
            <person name="Yoshinaga Y."/>
            <person name="Zwiers L.-H."/>
            <person name="Turgeon B."/>
            <person name="Goodwin S."/>
            <person name="Spatafora J."/>
            <person name="Crous P."/>
            <person name="Grigoriev I."/>
        </authorList>
    </citation>
    <scope>NUCLEOTIDE SEQUENCE</scope>
    <source>
        <strain evidence="1">CBS 130266</strain>
    </source>
</reference>
<dbReference type="AlphaFoldDB" id="A0A9P4NX07"/>
<proteinExistence type="predicted"/>
<gene>
    <name evidence="1" type="ORF">EJ08DRAFT_18701</name>
</gene>